<dbReference type="GO" id="GO:0009089">
    <property type="term" value="P:lysine biosynthetic process via diaminopimelate"/>
    <property type="evidence" value="ECO:0007669"/>
    <property type="project" value="TreeGrafter"/>
</dbReference>
<dbReference type="PANTHER" id="PTHR43727">
    <property type="entry name" value="DIAMINOPIMELATE DECARBOXYLASE"/>
    <property type="match status" value="1"/>
</dbReference>
<dbReference type="InterPro" id="IPR029066">
    <property type="entry name" value="PLP-binding_barrel"/>
</dbReference>
<dbReference type="SUPFAM" id="SSF51419">
    <property type="entry name" value="PLP-binding barrel"/>
    <property type="match status" value="1"/>
</dbReference>
<dbReference type="PRINTS" id="PR01179">
    <property type="entry name" value="ODADCRBXLASE"/>
</dbReference>
<evidence type="ECO:0000256" key="3">
    <source>
        <dbReference type="PIRSR" id="PIRSR600183-50"/>
    </source>
</evidence>
<keyword evidence="2 3" id="KW-0663">Pyridoxal phosphate</keyword>
<dbReference type="InterPro" id="IPR000183">
    <property type="entry name" value="Orn/DAP/Arg_de-COase"/>
</dbReference>
<evidence type="ECO:0000256" key="2">
    <source>
        <dbReference type="ARBA" id="ARBA00022898"/>
    </source>
</evidence>
<dbReference type="SUPFAM" id="SSF50621">
    <property type="entry name" value="Alanine racemase C-terminal domain-like"/>
    <property type="match status" value="1"/>
</dbReference>
<dbReference type="RefSeq" id="WP_120677888.1">
    <property type="nucleotide sequence ID" value="NZ_RBAL01000004.1"/>
</dbReference>
<dbReference type="GO" id="GO:0008836">
    <property type="term" value="F:diaminopimelate decarboxylase activity"/>
    <property type="evidence" value="ECO:0007669"/>
    <property type="project" value="TreeGrafter"/>
</dbReference>
<dbReference type="InterPro" id="IPR022644">
    <property type="entry name" value="De-COase2_N"/>
</dbReference>
<dbReference type="AlphaFoldDB" id="A0A3A9Z9W1"/>
<feature type="modified residue" description="N6-(pyridoxal phosphate)lysine" evidence="3">
    <location>
        <position position="70"/>
    </location>
</feature>
<dbReference type="PANTHER" id="PTHR43727:SF2">
    <property type="entry name" value="GROUP IV DECARBOXYLASE"/>
    <property type="match status" value="1"/>
</dbReference>
<gene>
    <name evidence="6" type="ORF">D7294_08810</name>
</gene>
<dbReference type="OrthoDB" id="3275594at2"/>
<dbReference type="Pfam" id="PF02784">
    <property type="entry name" value="Orn_Arg_deC_N"/>
    <property type="match status" value="1"/>
</dbReference>
<evidence type="ECO:0000313" key="6">
    <source>
        <dbReference type="EMBL" id="RKN44066.1"/>
    </source>
</evidence>
<keyword evidence="7" id="KW-1185">Reference proteome</keyword>
<comment type="cofactor">
    <cofactor evidence="1 3">
        <name>pyridoxal 5'-phosphate</name>
        <dbReference type="ChEBI" id="CHEBI:597326"/>
    </cofactor>
</comment>
<dbReference type="Proteomes" id="UP000272474">
    <property type="component" value="Unassembled WGS sequence"/>
</dbReference>
<name>A0A3A9Z9W1_9ACTN</name>
<accession>A0A3A9Z9W1</accession>
<dbReference type="InterPro" id="IPR009006">
    <property type="entry name" value="Ala_racemase/Decarboxylase_C"/>
</dbReference>
<proteinExistence type="predicted"/>
<dbReference type="Gene3D" id="2.40.37.10">
    <property type="entry name" value="Lyase, Ornithine Decarboxylase, Chain A, domain 1"/>
    <property type="match status" value="1"/>
</dbReference>
<reference evidence="6 7" key="1">
    <citation type="journal article" date="2014" name="Int. J. Syst. Evol. Microbiol.">
        <title>Streptomyces hoynatensis sp. nov., isolated from deep marine sediment.</title>
        <authorList>
            <person name="Veyisoglu A."/>
            <person name="Sahin N."/>
        </authorList>
    </citation>
    <scope>NUCLEOTIDE SEQUENCE [LARGE SCALE GENOMIC DNA]</scope>
    <source>
        <strain evidence="6 7">KCTC 29097</strain>
    </source>
</reference>
<dbReference type="EMBL" id="RBAL01000004">
    <property type="protein sequence ID" value="RKN44066.1"/>
    <property type="molecule type" value="Genomic_DNA"/>
</dbReference>
<sequence length="520" mass="55101">MVGAPLYLRPRLEPPLRSLLDDGSFLHSLVDALGSPLNLLLPERLAANLADFRAIFRRHRLDGQVYYAHKANRSSALVRRLAATDAGLDAASLGELRHALGAGFTGDRLLATGPKDEEFLWLAARSGAAVSADGPGELTALAALVRRFGLPRVRVLLRLRDFPAPGVRVLSQRSRFGTPAGELEALLDVLERERGALELTGLAYHLDTTGPAEKALALEGCLAALTACHARGLHPEAIDVGGGFGVCYLAEGAEWERWTTALTNAVLGTGPALTWRGHGYGLRAEGGVLRGALALYPAHRRPAGAAYLDELLSRPAPALGGPLASLLLDHLCRLYAEPGRALLDQCGATLARVVEVRQTEANEHLVRLAMNAADASLEDHGILVDPLLVGREGPVRAGGGEAAGVYLAGNLCLEADLITRRKVFLPRLPRPGELLCFANTAGYCMDFQAHDASLQPRARKIAVFRSGGSWRWCLDERYWPLAAEPAGEGADGEPPGAAGAGEAGRTARPVGAGPASERDA</sequence>
<comment type="caution">
    <text evidence="6">The sequence shown here is derived from an EMBL/GenBank/DDBJ whole genome shotgun (WGS) entry which is preliminary data.</text>
</comment>
<evidence type="ECO:0000256" key="4">
    <source>
        <dbReference type="SAM" id="MobiDB-lite"/>
    </source>
</evidence>
<organism evidence="6 7">
    <name type="scientific">Streptomyces hoynatensis</name>
    <dbReference type="NCBI Taxonomy" id="1141874"/>
    <lineage>
        <taxon>Bacteria</taxon>
        <taxon>Bacillati</taxon>
        <taxon>Actinomycetota</taxon>
        <taxon>Actinomycetes</taxon>
        <taxon>Kitasatosporales</taxon>
        <taxon>Streptomycetaceae</taxon>
        <taxon>Streptomyces</taxon>
    </lineage>
</organism>
<evidence type="ECO:0000259" key="5">
    <source>
        <dbReference type="Pfam" id="PF02784"/>
    </source>
</evidence>
<dbReference type="Gene3D" id="3.20.20.10">
    <property type="entry name" value="Alanine racemase"/>
    <property type="match status" value="1"/>
</dbReference>
<protein>
    <submittedName>
        <fullName evidence="6">Y4yA family PLP-dependent enzyme</fullName>
    </submittedName>
</protein>
<feature type="domain" description="Orn/DAP/Arg decarboxylase 2 N-terminal" evidence="5">
    <location>
        <begin position="62"/>
        <end position="259"/>
    </location>
</feature>
<evidence type="ECO:0000256" key="1">
    <source>
        <dbReference type="ARBA" id="ARBA00001933"/>
    </source>
</evidence>
<evidence type="ECO:0000313" key="7">
    <source>
        <dbReference type="Proteomes" id="UP000272474"/>
    </source>
</evidence>
<feature type="compositionally biased region" description="Low complexity" evidence="4">
    <location>
        <begin position="484"/>
        <end position="497"/>
    </location>
</feature>
<feature type="active site" description="Proton donor" evidence="3">
    <location>
        <position position="412"/>
    </location>
</feature>
<feature type="region of interest" description="Disordered" evidence="4">
    <location>
        <begin position="484"/>
        <end position="520"/>
    </location>
</feature>